<dbReference type="InParanoid" id="A0A4Q1BKD7"/>
<feature type="domain" description="Peptidase M1 leukotriene A4 hydrolase/aminopeptidase C-terminal" evidence="11">
    <location>
        <begin position="490"/>
        <end position="591"/>
    </location>
</feature>
<evidence type="ECO:0000256" key="6">
    <source>
        <dbReference type="ARBA" id="ARBA00022801"/>
    </source>
</evidence>
<dbReference type="GO" id="GO:0004177">
    <property type="term" value="F:aminopeptidase activity"/>
    <property type="evidence" value="ECO:0007669"/>
    <property type="project" value="UniProtKB-KW"/>
</dbReference>
<evidence type="ECO:0000259" key="11">
    <source>
        <dbReference type="SMART" id="SM01263"/>
    </source>
</evidence>
<feature type="active site" description="Proton acceptor" evidence="9">
    <location>
        <position position="313"/>
    </location>
</feature>
<keyword evidence="12" id="KW-0031">Aminopeptidase</keyword>
<dbReference type="GO" id="GO:0005829">
    <property type="term" value="C:cytosol"/>
    <property type="evidence" value="ECO:0007669"/>
    <property type="project" value="TreeGrafter"/>
</dbReference>
<dbReference type="InterPro" id="IPR034015">
    <property type="entry name" value="M1_LTA4H"/>
</dbReference>
<comment type="cofactor">
    <cofactor evidence="10">
        <name>Zn(2+)</name>
        <dbReference type="ChEBI" id="CHEBI:29105"/>
    </cofactor>
    <text evidence="10">Binds 1 zinc ion per subunit.</text>
</comment>
<reference evidence="12 13" key="1">
    <citation type="submission" date="2016-06" db="EMBL/GenBank/DDBJ databases">
        <title>Evolution of pathogenesis and genome organization in the Tremellales.</title>
        <authorList>
            <person name="Cuomo C."/>
            <person name="Litvintseva A."/>
            <person name="Heitman J."/>
            <person name="Chen Y."/>
            <person name="Sun S."/>
            <person name="Springer D."/>
            <person name="Dromer F."/>
            <person name="Young S."/>
            <person name="Zeng Q."/>
            <person name="Chapman S."/>
            <person name="Gujja S."/>
            <person name="Saif S."/>
            <person name="Birren B."/>
        </authorList>
    </citation>
    <scope>NUCLEOTIDE SEQUENCE [LARGE SCALE GENOMIC DNA]</scope>
    <source>
        <strain evidence="12 13">ATCC 28783</strain>
    </source>
</reference>
<dbReference type="FunCoup" id="A0A4Q1BKD7">
    <property type="interactions" value="548"/>
</dbReference>
<comment type="subcellular location">
    <subcellularLocation>
        <location evidence="1">Cytoplasm</location>
    </subcellularLocation>
</comment>
<keyword evidence="3" id="KW-0963">Cytoplasm</keyword>
<dbReference type="GO" id="GO:0004301">
    <property type="term" value="F:epoxide hydrolase activity"/>
    <property type="evidence" value="ECO:0007669"/>
    <property type="project" value="TreeGrafter"/>
</dbReference>
<feature type="binding site" evidence="10">
    <location>
        <position position="312"/>
    </location>
    <ligand>
        <name>Zn(2+)</name>
        <dbReference type="ChEBI" id="CHEBI:29105"/>
        <note>catalytic</note>
    </ligand>
</feature>
<dbReference type="InterPro" id="IPR045357">
    <property type="entry name" value="Aminopeptidase_N-like_N"/>
</dbReference>
<dbReference type="PANTHER" id="PTHR45726">
    <property type="entry name" value="LEUKOTRIENE A-4 HYDROLASE"/>
    <property type="match status" value="1"/>
</dbReference>
<dbReference type="SUPFAM" id="SSF48371">
    <property type="entry name" value="ARM repeat"/>
    <property type="match status" value="1"/>
</dbReference>
<evidence type="ECO:0000256" key="4">
    <source>
        <dbReference type="ARBA" id="ARBA00022670"/>
    </source>
</evidence>
<keyword evidence="7 10" id="KW-0862">Zinc</keyword>
<dbReference type="Pfam" id="PF01433">
    <property type="entry name" value="Peptidase_M1"/>
    <property type="match status" value="1"/>
</dbReference>
<feature type="binding site" evidence="10">
    <location>
        <position position="316"/>
    </location>
    <ligand>
        <name>Zn(2+)</name>
        <dbReference type="ChEBI" id="CHEBI:29105"/>
        <note>catalytic</note>
    </ligand>
</feature>
<dbReference type="GO" id="GO:0006508">
    <property type="term" value="P:proteolysis"/>
    <property type="evidence" value="ECO:0007669"/>
    <property type="project" value="UniProtKB-KW"/>
</dbReference>
<dbReference type="Gene3D" id="1.10.390.10">
    <property type="entry name" value="Neutral Protease Domain 2"/>
    <property type="match status" value="1"/>
</dbReference>
<dbReference type="CDD" id="cd09599">
    <property type="entry name" value="M1_LTA4H"/>
    <property type="match status" value="1"/>
</dbReference>
<dbReference type="SUPFAM" id="SSF63737">
    <property type="entry name" value="Leukotriene A4 hydrolase N-terminal domain"/>
    <property type="match status" value="1"/>
</dbReference>
<dbReference type="FunFam" id="1.10.390.10:FF:000003">
    <property type="entry name" value="Leukotriene A(4) hydrolase"/>
    <property type="match status" value="1"/>
</dbReference>
<name>A0A4Q1BKD7_TREME</name>
<sequence>MSNSPHFTGLPSPFDRDQATLSNYLDVKTLNLHLDWTIDWESQTFGGSCTLTLKAVKDLELVILDASHLDIDSVQVDSKDAEWELGTRIGLMGEGLFVTLPTSIKAGQTFEVLVKYSTTKECTAVGWLTPAQTKSGKYPYLYSQCQAIHARSMFPCQDTPAIKATYSSKVRSILPVLMSALRVSPPSEEALVMGEEREYEYVQPVAIPSYLVAIASGELVYKSFEKIGGRKWRTGCWTEPGMMDACFWEFKEDTANFVKTAEDLTTPYQFGVYDILFLPESFPYGGMENCCLTFATPTIVAGDRSCVDVCAHEISHSWFGNGIGCASWSHFWLNEGWTTYLERLIMRETHGEAERQLWRRVDLSLGRKALRQDLEMFEPRFQRLVAEYKPHEVTDEGYNQVSYEKGSNFLLYLERTVGGLDHFIPYMKDYVKTFSGTSITTEQWRAHLFHYFGNQPDSSRYLKALGKVDWDAWLHGDGKDLCVDVEYDDSLSRPPLELADRWDKARSNSSLSQFSMSDISGMSPTQKIVFLNKLEEKEPLSVKAAQTLGKVYEMEKTGSAEIRLRFYQIVLKGGKEYCQDAAGEFGDFSLIPS</sequence>
<dbReference type="InterPro" id="IPR016024">
    <property type="entry name" value="ARM-type_fold"/>
</dbReference>
<dbReference type="InterPro" id="IPR015211">
    <property type="entry name" value="Peptidase_M1_C"/>
</dbReference>
<keyword evidence="6 12" id="KW-0378">Hydrolase</keyword>
<dbReference type="EMBL" id="SDIL01000053">
    <property type="protein sequence ID" value="RXK38146.1"/>
    <property type="molecule type" value="Genomic_DNA"/>
</dbReference>
<comment type="similarity">
    <text evidence="2">Belongs to the peptidase M1 family.</text>
</comment>
<evidence type="ECO:0000313" key="12">
    <source>
        <dbReference type="EMBL" id="RXK38146.1"/>
    </source>
</evidence>
<dbReference type="InterPro" id="IPR001930">
    <property type="entry name" value="Peptidase_M1"/>
</dbReference>
<feature type="binding site" evidence="10">
    <location>
        <position position="335"/>
    </location>
    <ligand>
        <name>Zn(2+)</name>
        <dbReference type="ChEBI" id="CHEBI:29105"/>
        <note>catalytic</note>
    </ligand>
</feature>
<dbReference type="Gene3D" id="3.30.2010.30">
    <property type="match status" value="1"/>
</dbReference>
<dbReference type="Pfam" id="PF09127">
    <property type="entry name" value="Leuk-A4-hydro_C"/>
    <property type="match status" value="1"/>
</dbReference>
<dbReference type="InterPro" id="IPR049980">
    <property type="entry name" value="LTA4H_cat"/>
</dbReference>
<evidence type="ECO:0000256" key="10">
    <source>
        <dbReference type="PIRSR" id="PIRSR634015-3"/>
    </source>
</evidence>
<keyword evidence="13" id="KW-1185">Reference proteome</keyword>
<keyword evidence="5 10" id="KW-0479">Metal-binding</keyword>
<dbReference type="InterPro" id="IPR038502">
    <property type="entry name" value="M1_LTA-4_hydro/amino_C_sf"/>
</dbReference>
<dbReference type="Gene3D" id="2.60.40.1730">
    <property type="entry name" value="tricorn interacting facor f3 domain"/>
    <property type="match status" value="1"/>
</dbReference>
<dbReference type="PANTHER" id="PTHR45726:SF3">
    <property type="entry name" value="LEUKOTRIENE A-4 HYDROLASE"/>
    <property type="match status" value="1"/>
</dbReference>
<keyword evidence="4" id="KW-0645">Protease</keyword>
<gene>
    <name evidence="12" type="ORF">M231_04607</name>
</gene>
<dbReference type="GO" id="GO:0008270">
    <property type="term" value="F:zinc ion binding"/>
    <property type="evidence" value="ECO:0007669"/>
    <property type="project" value="InterPro"/>
</dbReference>
<feature type="active site" description="Proton donor" evidence="9">
    <location>
        <position position="403"/>
    </location>
</feature>
<accession>A0A4Q1BKD7</accession>
<dbReference type="Gene3D" id="1.25.40.320">
    <property type="entry name" value="Peptidase M1, leukotriene A4 hydrolase/aminopeptidase C-terminal domain"/>
    <property type="match status" value="1"/>
</dbReference>
<dbReference type="PRINTS" id="PR00756">
    <property type="entry name" value="ALADIPTASE"/>
</dbReference>
<dbReference type="VEuPathDB" id="FungiDB:TREMEDRAFT_64668"/>
<dbReference type="Proteomes" id="UP000289152">
    <property type="component" value="Unassembled WGS sequence"/>
</dbReference>
<evidence type="ECO:0000256" key="8">
    <source>
        <dbReference type="ARBA" id="ARBA00023049"/>
    </source>
</evidence>
<keyword evidence="8" id="KW-0482">Metalloprotease</keyword>
<protein>
    <submittedName>
        <fullName evidence="12">Leukotriene A-4 hydrolase/aminopeptidase</fullName>
    </submittedName>
</protein>
<evidence type="ECO:0000256" key="7">
    <source>
        <dbReference type="ARBA" id="ARBA00022833"/>
    </source>
</evidence>
<dbReference type="STRING" id="5217.A0A4Q1BKD7"/>
<evidence type="ECO:0000313" key="13">
    <source>
        <dbReference type="Proteomes" id="UP000289152"/>
    </source>
</evidence>
<dbReference type="InterPro" id="IPR014782">
    <property type="entry name" value="Peptidase_M1_dom"/>
</dbReference>
<dbReference type="Pfam" id="PF17900">
    <property type="entry name" value="Peptidase_M1_N"/>
    <property type="match status" value="1"/>
</dbReference>
<dbReference type="GO" id="GO:0008237">
    <property type="term" value="F:metallopeptidase activity"/>
    <property type="evidence" value="ECO:0007669"/>
    <property type="project" value="UniProtKB-KW"/>
</dbReference>
<organism evidence="12 13">
    <name type="scientific">Tremella mesenterica</name>
    <name type="common">Jelly fungus</name>
    <dbReference type="NCBI Taxonomy" id="5217"/>
    <lineage>
        <taxon>Eukaryota</taxon>
        <taxon>Fungi</taxon>
        <taxon>Dikarya</taxon>
        <taxon>Basidiomycota</taxon>
        <taxon>Agaricomycotina</taxon>
        <taxon>Tremellomycetes</taxon>
        <taxon>Tremellales</taxon>
        <taxon>Tremellaceae</taxon>
        <taxon>Tremella</taxon>
    </lineage>
</organism>
<evidence type="ECO:0000256" key="5">
    <source>
        <dbReference type="ARBA" id="ARBA00022723"/>
    </source>
</evidence>
<evidence type="ECO:0000256" key="1">
    <source>
        <dbReference type="ARBA" id="ARBA00004496"/>
    </source>
</evidence>
<dbReference type="InterPro" id="IPR042097">
    <property type="entry name" value="Aminopeptidase_N-like_N_sf"/>
</dbReference>
<dbReference type="SUPFAM" id="SSF55486">
    <property type="entry name" value="Metalloproteases ('zincins'), catalytic domain"/>
    <property type="match status" value="1"/>
</dbReference>
<evidence type="ECO:0000256" key="9">
    <source>
        <dbReference type="PIRSR" id="PIRSR634015-1"/>
    </source>
</evidence>
<dbReference type="OrthoDB" id="79562at2759"/>
<evidence type="ECO:0000256" key="2">
    <source>
        <dbReference type="ARBA" id="ARBA00010136"/>
    </source>
</evidence>
<dbReference type="AlphaFoldDB" id="A0A4Q1BKD7"/>
<proteinExistence type="inferred from homology"/>
<dbReference type="SMART" id="SM01263">
    <property type="entry name" value="Leuk-A4-hydro_C"/>
    <property type="match status" value="1"/>
</dbReference>
<dbReference type="FunFam" id="3.30.2010.30:FF:000001">
    <property type="entry name" value="Leukotriene A(4) hydrolase"/>
    <property type="match status" value="1"/>
</dbReference>
<comment type="caution">
    <text evidence="12">The sequence shown here is derived from an EMBL/GenBank/DDBJ whole genome shotgun (WGS) entry which is preliminary data.</text>
</comment>
<dbReference type="FunFam" id="2.60.40.1730:FF:000004">
    <property type="entry name" value="Leukotriene A(4) hydrolase"/>
    <property type="match status" value="1"/>
</dbReference>
<dbReference type="InterPro" id="IPR027268">
    <property type="entry name" value="Peptidase_M4/M1_CTD_sf"/>
</dbReference>
<evidence type="ECO:0000256" key="3">
    <source>
        <dbReference type="ARBA" id="ARBA00022490"/>
    </source>
</evidence>